<dbReference type="EMBL" id="CM039175">
    <property type="protein sequence ID" value="KAH9735093.1"/>
    <property type="molecule type" value="Genomic_DNA"/>
</dbReference>
<keyword evidence="2" id="KW-1185">Reference proteome</keyword>
<accession>A0ACB8JR92</accession>
<evidence type="ECO:0000313" key="1">
    <source>
        <dbReference type="EMBL" id="KAH9735093.1"/>
    </source>
</evidence>
<reference evidence="2" key="1">
    <citation type="journal article" date="2023" name="Hortic. Res.">
        <title>A chromosome-level phased genome enabling allele-level studies in sweet orange: a case study on citrus Huanglongbing tolerance.</title>
        <authorList>
            <person name="Wu B."/>
            <person name="Yu Q."/>
            <person name="Deng Z."/>
            <person name="Duan Y."/>
            <person name="Luo F."/>
            <person name="Gmitter F. Jr."/>
        </authorList>
    </citation>
    <scope>NUCLEOTIDE SEQUENCE [LARGE SCALE GENOMIC DNA]</scope>
    <source>
        <strain evidence="2">cv. Valencia</strain>
    </source>
</reference>
<protein>
    <submittedName>
        <fullName evidence="1">Serine/threonine-protein kinase PCRK1</fullName>
    </submittedName>
</protein>
<proteinExistence type="predicted"/>
<gene>
    <name evidence="1" type="ORF">KPL71_017629</name>
</gene>
<comment type="caution">
    <text evidence="1">The sequence shown here is derived from an EMBL/GenBank/DDBJ whole genome shotgun (WGS) entry which is preliminary data.</text>
</comment>
<sequence>MKCFPFTNWDKKDEPPTTPKSLFSIRSSCATFNDNEVGRIGSELTSQNVSAISVESEARPSYPSMSQRPSNLKEFTIAELKSATKNFSRSVVIGEGGFGCVYKGLIKNSEDPSQKVEVAGHKEWMTEVNFLGIVEHQNLVKLVGYCADDDERGIQRLLVYEYMPNGSVDQYLSPKSETILTWAMRLKIAQDAARGLAYLHEGMDFQIIVRDFKSSNILLDEQWNAKLSDFGLARLGPSEGFTHVSTAVVGTMGYAAPEYVQTGRLAARSDVWSYGVFLYELITGRRPIDRNRPRSEQKLLAWVKPYLSDAKQFRQIVDPRLEGKYSLRLVSKLSHVANLCLVKNARTRPKMSEVLEMVNKIVDASAEAGSPRRPLRSSTSRETPDHTKTKHKRRIIESKTRESVGIAEFFLPAISVKPSLKKLKDEFREVATTCETETGPSITVGNIKGMVPNSRP</sequence>
<evidence type="ECO:0000313" key="2">
    <source>
        <dbReference type="Proteomes" id="UP000829398"/>
    </source>
</evidence>
<keyword evidence="1" id="KW-0418">Kinase</keyword>
<dbReference type="Proteomes" id="UP000829398">
    <property type="component" value="Chromosome 6"/>
</dbReference>
<organism evidence="1 2">
    <name type="scientific">Citrus sinensis</name>
    <name type="common">Sweet orange</name>
    <name type="synonym">Citrus aurantium var. sinensis</name>
    <dbReference type="NCBI Taxonomy" id="2711"/>
    <lineage>
        <taxon>Eukaryota</taxon>
        <taxon>Viridiplantae</taxon>
        <taxon>Streptophyta</taxon>
        <taxon>Embryophyta</taxon>
        <taxon>Tracheophyta</taxon>
        <taxon>Spermatophyta</taxon>
        <taxon>Magnoliopsida</taxon>
        <taxon>eudicotyledons</taxon>
        <taxon>Gunneridae</taxon>
        <taxon>Pentapetalae</taxon>
        <taxon>rosids</taxon>
        <taxon>malvids</taxon>
        <taxon>Sapindales</taxon>
        <taxon>Rutaceae</taxon>
        <taxon>Aurantioideae</taxon>
        <taxon>Citrus</taxon>
    </lineage>
</organism>
<name>A0ACB8JR92_CITSI</name>
<keyword evidence="1" id="KW-0808">Transferase</keyword>